<dbReference type="Gene3D" id="3.20.20.150">
    <property type="entry name" value="Divalent-metal-dependent TIM barrel enzymes"/>
    <property type="match status" value="1"/>
</dbReference>
<proteinExistence type="predicted"/>
<dbReference type="KEGG" id="mbrn:26247930"/>
<dbReference type="InterPro" id="IPR036237">
    <property type="entry name" value="Xyl_isomerase-like_sf"/>
</dbReference>
<name>A0A7D5YYT9_9HYPO</name>
<dbReference type="SUPFAM" id="SSF51658">
    <property type="entry name" value="Xylose isomerase-like"/>
    <property type="match status" value="1"/>
</dbReference>
<protein>
    <recommendedName>
        <fullName evidence="1">Xylose isomerase-like TIM barrel domain-containing protein</fullName>
    </recommendedName>
</protein>
<gene>
    <name evidence="2" type="ORF">G6M90_00g066660</name>
</gene>
<keyword evidence="3" id="KW-1185">Reference proteome</keyword>
<organism evidence="2 3">
    <name type="scientific">Metarhizium brunneum</name>
    <dbReference type="NCBI Taxonomy" id="500148"/>
    <lineage>
        <taxon>Eukaryota</taxon>
        <taxon>Fungi</taxon>
        <taxon>Dikarya</taxon>
        <taxon>Ascomycota</taxon>
        <taxon>Pezizomycotina</taxon>
        <taxon>Sordariomycetes</taxon>
        <taxon>Hypocreomycetidae</taxon>
        <taxon>Hypocreales</taxon>
        <taxon>Clavicipitaceae</taxon>
        <taxon>Metarhizium</taxon>
    </lineage>
</organism>
<dbReference type="OrthoDB" id="2307048at2759"/>
<reference evidence="2 3" key="1">
    <citation type="submission" date="2020-07" db="EMBL/GenBank/DDBJ databases">
        <title>Telomere length de novo assembly of all 7 chromosomes of the fungus, Metarhizium brunneum, using a novel assembly pipeline.</title>
        <authorList>
            <person name="Saud z."/>
            <person name="Kortsinoglou A."/>
            <person name="Kouvelis V.N."/>
            <person name="Butt T.M."/>
        </authorList>
    </citation>
    <scope>NUCLEOTIDE SEQUENCE [LARGE SCALE GENOMIC DNA]</scope>
    <source>
        <strain evidence="2 3">4556</strain>
    </source>
</reference>
<accession>A0A7D5YYT9</accession>
<feature type="domain" description="Xylose isomerase-like TIM barrel" evidence="1">
    <location>
        <begin position="32"/>
        <end position="256"/>
    </location>
</feature>
<dbReference type="AlphaFoldDB" id="A0A7D5YYT9"/>
<dbReference type="GeneID" id="26247930"/>
<dbReference type="Proteomes" id="UP000510686">
    <property type="component" value="Chromosome 3"/>
</dbReference>
<sequence length="289" mass="32265">MGSLKTVKGPAIFVGQYLSDEAPFNSLVGIAEWAASLGYAGIQILIGDRLIDMDRAAADVEYCKSLLTTPEKYQVQLTQLSSHLQGQLVAAHPAYDALFDGFAPPQLQGNPSARQKWATGVLIRAARASKNLGLAAHATFSRALACPYRYSWPQRPQNMVEIAFIEHSARWKPILDVFDEVGVHCCFELHPGEDVHDGASFDRFLRAVDGHRRACILYHPGHFVLQQVGYPSFLDIYHERVKIVHVKDAEFLPSGRQGVYGGTGRPIPCSWSWSSRLQRHFYEDCKVRV</sequence>
<evidence type="ECO:0000313" key="3">
    <source>
        <dbReference type="Proteomes" id="UP000510686"/>
    </source>
</evidence>
<dbReference type="Pfam" id="PF01261">
    <property type="entry name" value="AP_endonuc_2"/>
    <property type="match status" value="1"/>
</dbReference>
<evidence type="ECO:0000259" key="1">
    <source>
        <dbReference type="Pfam" id="PF01261"/>
    </source>
</evidence>
<dbReference type="InterPro" id="IPR013022">
    <property type="entry name" value="Xyl_isomerase-like_TIM-brl"/>
</dbReference>
<dbReference type="EMBL" id="CP058934">
    <property type="protein sequence ID" value="QLI69444.1"/>
    <property type="molecule type" value="Genomic_DNA"/>
</dbReference>
<dbReference type="RefSeq" id="XP_014539272.1">
    <property type="nucleotide sequence ID" value="XM_014683786.1"/>
</dbReference>
<evidence type="ECO:0000313" key="2">
    <source>
        <dbReference type="EMBL" id="QLI69444.1"/>
    </source>
</evidence>